<organism evidence="1 2">
    <name type="scientific">Lasius platythorax</name>
    <dbReference type="NCBI Taxonomy" id="488582"/>
    <lineage>
        <taxon>Eukaryota</taxon>
        <taxon>Metazoa</taxon>
        <taxon>Ecdysozoa</taxon>
        <taxon>Arthropoda</taxon>
        <taxon>Hexapoda</taxon>
        <taxon>Insecta</taxon>
        <taxon>Pterygota</taxon>
        <taxon>Neoptera</taxon>
        <taxon>Endopterygota</taxon>
        <taxon>Hymenoptera</taxon>
        <taxon>Apocrita</taxon>
        <taxon>Aculeata</taxon>
        <taxon>Formicoidea</taxon>
        <taxon>Formicidae</taxon>
        <taxon>Formicinae</taxon>
        <taxon>Lasius</taxon>
        <taxon>Lasius</taxon>
    </lineage>
</organism>
<evidence type="ECO:0000313" key="1">
    <source>
        <dbReference type="EMBL" id="CAL1680469.1"/>
    </source>
</evidence>
<evidence type="ECO:0000313" key="2">
    <source>
        <dbReference type="Proteomes" id="UP001497644"/>
    </source>
</evidence>
<reference evidence="1" key="1">
    <citation type="submission" date="2024-04" db="EMBL/GenBank/DDBJ databases">
        <authorList>
            <consortium name="Molecular Ecology Group"/>
        </authorList>
    </citation>
    <scope>NUCLEOTIDE SEQUENCE</scope>
</reference>
<accession>A0AAV2NK21</accession>
<dbReference type="EMBL" id="OZ034825">
    <property type="protein sequence ID" value="CAL1680469.1"/>
    <property type="molecule type" value="Genomic_DNA"/>
</dbReference>
<dbReference type="Proteomes" id="UP001497644">
    <property type="component" value="Chromosome 2"/>
</dbReference>
<keyword evidence="2" id="KW-1185">Reference proteome</keyword>
<protein>
    <submittedName>
        <fullName evidence="1">Uncharacterized protein</fullName>
    </submittedName>
</protein>
<sequence length="76" mass="8801">MIELVIFQRSAVRLFRWCRWLLYYLYANVSNLALKTLNHLNEEGEALALQDDLTTHPTLALMRRILADAQITAARA</sequence>
<dbReference type="AlphaFoldDB" id="A0AAV2NK21"/>
<gene>
    <name evidence="1" type="ORF">LPLAT_LOCUS6480</name>
</gene>
<name>A0AAV2NK21_9HYME</name>
<proteinExistence type="predicted"/>